<protein>
    <submittedName>
        <fullName evidence="2">Ubiquitin-protein ligase</fullName>
    </submittedName>
</protein>
<evidence type="ECO:0000313" key="3">
    <source>
        <dbReference type="Proteomes" id="UP000265520"/>
    </source>
</evidence>
<sequence length="278" mass="31918">LPQEIIELISKKITIYADYLRFRCVCRTWNSPVPKIPLHLPPQLPWLMLSPNSFFNLSTNKIHRVNLPIPFGPTRICGSSHGWLVVLNYTPELSLLNPITRATISLPSLQTFPNLVADLCDYKHDNLYLIKVVLSSSPSLSDDDFVVFAILNLKEFVFCKKGYDSWVRLRVRENHYRWTDAVYKNGSFYVTSMNGQIAVCDIEGSQVFLHENISISHYFISMCYTVLAGEDMLLVKQSDDMRSTVTGFAVFKMNWNVLEWEEIQTLGEYSLFIGKNSS</sequence>
<keyword evidence="3" id="KW-1185">Reference proteome</keyword>
<dbReference type="PANTHER" id="PTHR44259:SF114">
    <property type="entry name" value="OS06G0707300 PROTEIN"/>
    <property type="match status" value="1"/>
</dbReference>
<proteinExistence type="predicted"/>
<dbReference type="InterPro" id="IPR005174">
    <property type="entry name" value="KIB1-4_b-propeller"/>
</dbReference>
<dbReference type="AlphaFoldDB" id="A0A392PAE0"/>
<organism evidence="2 3">
    <name type="scientific">Trifolium medium</name>
    <dbReference type="NCBI Taxonomy" id="97028"/>
    <lineage>
        <taxon>Eukaryota</taxon>
        <taxon>Viridiplantae</taxon>
        <taxon>Streptophyta</taxon>
        <taxon>Embryophyta</taxon>
        <taxon>Tracheophyta</taxon>
        <taxon>Spermatophyta</taxon>
        <taxon>Magnoliopsida</taxon>
        <taxon>eudicotyledons</taxon>
        <taxon>Gunneridae</taxon>
        <taxon>Pentapetalae</taxon>
        <taxon>rosids</taxon>
        <taxon>fabids</taxon>
        <taxon>Fabales</taxon>
        <taxon>Fabaceae</taxon>
        <taxon>Papilionoideae</taxon>
        <taxon>50 kb inversion clade</taxon>
        <taxon>NPAAA clade</taxon>
        <taxon>Hologalegina</taxon>
        <taxon>IRL clade</taxon>
        <taxon>Trifolieae</taxon>
        <taxon>Trifolium</taxon>
    </lineage>
</organism>
<name>A0A392PAE0_9FABA</name>
<reference evidence="2 3" key="1">
    <citation type="journal article" date="2018" name="Front. Plant Sci.">
        <title>Red Clover (Trifolium pratense) and Zigzag Clover (T. medium) - A Picture of Genomic Similarities and Differences.</title>
        <authorList>
            <person name="Dluhosova J."/>
            <person name="Istvanek J."/>
            <person name="Nedelnik J."/>
            <person name="Repkova J."/>
        </authorList>
    </citation>
    <scope>NUCLEOTIDE SEQUENCE [LARGE SCALE GENOMIC DNA]</scope>
    <source>
        <strain evidence="3">cv. 10/8</strain>
        <tissue evidence="2">Leaf</tissue>
    </source>
</reference>
<keyword evidence="2" id="KW-0436">Ligase</keyword>
<accession>A0A392PAE0</accession>
<comment type="caution">
    <text evidence="2">The sequence shown here is derived from an EMBL/GenBank/DDBJ whole genome shotgun (WGS) entry which is preliminary data.</text>
</comment>
<feature type="non-terminal residue" evidence="2">
    <location>
        <position position="278"/>
    </location>
</feature>
<feature type="domain" description="KIB1-4 beta-propeller" evidence="1">
    <location>
        <begin position="54"/>
        <end position="278"/>
    </location>
</feature>
<dbReference type="EMBL" id="LXQA010068321">
    <property type="protein sequence ID" value="MCI08246.1"/>
    <property type="molecule type" value="Genomic_DNA"/>
</dbReference>
<feature type="non-terminal residue" evidence="2">
    <location>
        <position position="1"/>
    </location>
</feature>
<evidence type="ECO:0000313" key="2">
    <source>
        <dbReference type="EMBL" id="MCI08246.1"/>
    </source>
</evidence>
<dbReference type="Pfam" id="PF03478">
    <property type="entry name" value="Beta-prop_KIB1-4"/>
    <property type="match status" value="1"/>
</dbReference>
<dbReference type="PANTHER" id="PTHR44259">
    <property type="entry name" value="OS07G0183000 PROTEIN-RELATED"/>
    <property type="match status" value="1"/>
</dbReference>
<dbReference type="Proteomes" id="UP000265520">
    <property type="component" value="Unassembled WGS sequence"/>
</dbReference>
<dbReference type="GO" id="GO:0016874">
    <property type="term" value="F:ligase activity"/>
    <property type="evidence" value="ECO:0007669"/>
    <property type="project" value="UniProtKB-KW"/>
</dbReference>
<evidence type="ECO:0000259" key="1">
    <source>
        <dbReference type="Pfam" id="PF03478"/>
    </source>
</evidence>
<dbReference type="InterPro" id="IPR050942">
    <property type="entry name" value="F-box_BR-signaling"/>
</dbReference>